<dbReference type="AlphaFoldDB" id="A0A9W5VKD4"/>
<protein>
    <submittedName>
        <fullName evidence="1">Uncharacterized protein</fullName>
    </submittedName>
</protein>
<comment type="caution">
    <text evidence="1">The sequence shown here is derived from an EMBL/GenBank/DDBJ whole genome shotgun (WGS) entry which is preliminary data.</text>
</comment>
<evidence type="ECO:0000313" key="2">
    <source>
        <dbReference type="Proteomes" id="UP000014009"/>
    </source>
</evidence>
<dbReference type="PANTHER" id="PTHR30050:SF4">
    <property type="entry name" value="ATP-BINDING PROTEIN RV3427C IN INSERTION SEQUENCE-RELATED"/>
    <property type="match status" value="1"/>
</dbReference>
<dbReference type="SUPFAM" id="SSF52540">
    <property type="entry name" value="P-loop containing nucleoside triphosphate hydrolases"/>
    <property type="match status" value="1"/>
</dbReference>
<accession>A0A9W5VKD4</accession>
<organism evidence="1 2">
    <name type="scientific">Bacillus cereus HuB4-4</name>
    <dbReference type="NCBI Taxonomy" id="1053211"/>
    <lineage>
        <taxon>Bacteria</taxon>
        <taxon>Bacillati</taxon>
        <taxon>Bacillota</taxon>
        <taxon>Bacilli</taxon>
        <taxon>Bacillales</taxon>
        <taxon>Bacillaceae</taxon>
        <taxon>Bacillus</taxon>
        <taxon>Bacillus cereus group</taxon>
    </lineage>
</organism>
<dbReference type="PANTHER" id="PTHR30050">
    <property type="entry name" value="CHROMOSOMAL REPLICATION INITIATOR PROTEIN DNAA"/>
    <property type="match status" value="1"/>
</dbReference>
<dbReference type="EMBL" id="AHEF01000074">
    <property type="protein sequence ID" value="EOP85985.1"/>
    <property type="molecule type" value="Genomic_DNA"/>
</dbReference>
<reference evidence="1 2" key="1">
    <citation type="submission" date="2012-12" db="EMBL/GenBank/DDBJ databases">
        <title>The Genome Sequence of Bacillus cereus HuB4-4.</title>
        <authorList>
            <consortium name="The Broad Institute Genome Sequencing Platform"/>
            <consortium name="The Broad Institute Genome Sequencing Center for Infectious Disease"/>
            <person name="Feldgarden M."/>
            <person name="Van der Auwera G.A."/>
            <person name="Mahillon J."/>
            <person name="Duprez V."/>
            <person name="Timmery S."/>
            <person name="Mattelet C."/>
            <person name="Dierick K."/>
            <person name="Sun M."/>
            <person name="Yu Z."/>
            <person name="Zhu L."/>
            <person name="Hu X."/>
            <person name="Shank E.B."/>
            <person name="Swiecicka I."/>
            <person name="Hansen B.M."/>
            <person name="Andrup L."/>
            <person name="Walker B."/>
            <person name="Young S.K."/>
            <person name="Zeng Q."/>
            <person name="Gargeya S."/>
            <person name="Fitzgerald M."/>
            <person name="Haas B."/>
            <person name="Abouelleil A."/>
            <person name="Alvarado L."/>
            <person name="Arachchi H.M."/>
            <person name="Berlin A.M."/>
            <person name="Chapman S.B."/>
            <person name="Dewar J."/>
            <person name="Goldberg J."/>
            <person name="Griggs A."/>
            <person name="Gujja S."/>
            <person name="Hansen M."/>
            <person name="Howarth C."/>
            <person name="Imamovic A."/>
            <person name="Larimer J."/>
            <person name="McCowan C."/>
            <person name="Murphy C."/>
            <person name="Neiman D."/>
            <person name="Pearson M."/>
            <person name="Priest M."/>
            <person name="Roberts A."/>
            <person name="Saif S."/>
            <person name="Shea T."/>
            <person name="Sisk P."/>
            <person name="Sykes S."/>
            <person name="Wortman J."/>
            <person name="Nusbaum C."/>
            <person name="Birren B."/>
        </authorList>
    </citation>
    <scope>NUCLEOTIDE SEQUENCE [LARGE SCALE GENOMIC DNA]</scope>
    <source>
        <strain evidence="1 2">HuB4-4</strain>
    </source>
</reference>
<dbReference type="GO" id="GO:0006260">
    <property type="term" value="P:DNA replication"/>
    <property type="evidence" value="ECO:0007669"/>
    <property type="project" value="TreeGrafter"/>
</dbReference>
<dbReference type="InterPro" id="IPR027417">
    <property type="entry name" value="P-loop_NTPase"/>
</dbReference>
<sequence length="244" mass="28555">MTEVAIECECMEQKSLVARFKGAMIPEEFENARFDNYIQESPVQKLLYQAMVDYLKEFERIRTSRINSIGFIAEFGETRLKNLPYERRAEMRKKNNSYGLGKTHLHVAAAKFALKRFKVPDGRTGRLRGIRILIVQDVNIMAEIQNAMFLNDNKKRYYELLHDLTACDVLVWDDLGKSRHSEAKEDVYYQIFNGRYLKNLPVWYTSNEDQDTLEEKIGYAAADRLFGMSKDYLYHVKGASFRTN</sequence>
<evidence type="ECO:0000313" key="1">
    <source>
        <dbReference type="EMBL" id="EOP85985.1"/>
    </source>
</evidence>
<dbReference type="Proteomes" id="UP000014009">
    <property type="component" value="Unassembled WGS sequence"/>
</dbReference>
<name>A0A9W5VKD4_BACCE</name>
<gene>
    <name evidence="1" type="ORF">IGM_04360</name>
</gene>
<dbReference type="Gene3D" id="3.40.50.300">
    <property type="entry name" value="P-loop containing nucleotide triphosphate hydrolases"/>
    <property type="match status" value="1"/>
</dbReference>
<proteinExistence type="predicted"/>